<evidence type="ECO:0000313" key="1">
    <source>
        <dbReference type="EMBL" id="KAF0332030.1"/>
    </source>
</evidence>
<dbReference type="Proteomes" id="UP000434172">
    <property type="component" value="Unassembled WGS sequence"/>
</dbReference>
<keyword evidence="2" id="KW-1185">Reference proteome</keyword>
<dbReference type="EMBL" id="WOWK01000001">
    <property type="protein sequence ID" value="KAF0332030.1"/>
    <property type="molecule type" value="Genomic_DNA"/>
</dbReference>
<accession>A0A8H3WS69</accession>
<gene>
    <name evidence="1" type="ORF">GQ607_000046</name>
</gene>
<reference evidence="1 2" key="1">
    <citation type="submission" date="2019-12" db="EMBL/GenBank/DDBJ databases">
        <title>A genome sequence resource for the geographically widespread anthracnose pathogen Colletotrichum asianum.</title>
        <authorList>
            <person name="Meng Y."/>
        </authorList>
    </citation>
    <scope>NUCLEOTIDE SEQUENCE [LARGE SCALE GENOMIC DNA]</scope>
    <source>
        <strain evidence="1 2">ICMP 18580</strain>
    </source>
</reference>
<organism evidence="1 2">
    <name type="scientific">Colletotrichum asianum</name>
    <dbReference type="NCBI Taxonomy" id="702518"/>
    <lineage>
        <taxon>Eukaryota</taxon>
        <taxon>Fungi</taxon>
        <taxon>Dikarya</taxon>
        <taxon>Ascomycota</taxon>
        <taxon>Pezizomycotina</taxon>
        <taxon>Sordariomycetes</taxon>
        <taxon>Hypocreomycetidae</taxon>
        <taxon>Glomerellales</taxon>
        <taxon>Glomerellaceae</taxon>
        <taxon>Colletotrichum</taxon>
        <taxon>Colletotrichum gloeosporioides species complex</taxon>
    </lineage>
</organism>
<dbReference type="AlphaFoldDB" id="A0A8H3WS69"/>
<comment type="caution">
    <text evidence="1">The sequence shown here is derived from an EMBL/GenBank/DDBJ whole genome shotgun (WGS) entry which is preliminary data.</text>
</comment>
<proteinExistence type="predicted"/>
<protein>
    <submittedName>
        <fullName evidence="1">Uncharacterized protein</fullName>
    </submittedName>
</protein>
<name>A0A8H3WS69_9PEZI</name>
<sequence length="64" mass="7008">MTQPSTRENPLNIRKTLPIFGNPCRCLAELMSVNLRAALTSGAILGVSVASWARPRIGRCWALK</sequence>
<evidence type="ECO:0000313" key="2">
    <source>
        <dbReference type="Proteomes" id="UP000434172"/>
    </source>
</evidence>